<proteinExistence type="predicted"/>
<accession>A0AAD8RJI4</accession>
<dbReference type="PANTHER" id="PTHR34591:SF55">
    <property type="entry name" value="F-BOX DOMAIN-CONTAINING PROTEIN"/>
    <property type="match status" value="1"/>
</dbReference>
<feature type="domain" description="F-box" evidence="1">
    <location>
        <begin position="8"/>
        <end position="48"/>
    </location>
</feature>
<evidence type="ECO:0000259" key="1">
    <source>
        <dbReference type="SMART" id="SM00256"/>
    </source>
</evidence>
<dbReference type="SMART" id="SM00256">
    <property type="entry name" value="FBOX"/>
    <property type="match status" value="2"/>
</dbReference>
<evidence type="ECO:0000313" key="2">
    <source>
        <dbReference type="EMBL" id="KAK1626303.1"/>
    </source>
</evidence>
<dbReference type="Gene3D" id="1.20.1280.50">
    <property type="match status" value="2"/>
</dbReference>
<dbReference type="EMBL" id="JAUUTY010000005">
    <property type="protein sequence ID" value="KAK1626303.1"/>
    <property type="molecule type" value="Genomic_DNA"/>
</dbReference>
<dbReference type="Proteomes" id="UP001231189">
    <property type="component" value="Unassembled WGS sequence"/>
</dbReference>
<organism evidence="2 3">
    <name type="scientific">Lolium multiflorum</name>
    <name type="common">Italian ryegrass</name>
    <name type="synonym">Lolium perenne subsp. multiflorum</name>
    <dbReference type="NCBI Taxonomy" id="4521"/>
    <lineage>
        <taxon>Eukaryota</taxon>
        <taxon>Viridiplantae</taxon>
        <taxon>Streptophyta</taxon>
        <taxon>Embryophyta</taxon>
        <taxon>Tracheophyta</taxon>
        <taxon>Spermatophyta</taxon>
        <taxon>Magnoliopsida</taxon>
        <taxon>Liliopsida</taxon>
        <taxon>Poales</taxon>
        <taxon>Poaceae</taxon>
        <taxon>BOP clade</taxon>
        <taxon>Pooideae</taxon>
        <taxon>Poodae</taxon>
        <taxon>Poeae</taxon>
        <taxon>Poeae Chloroplast Group 2 (Poeae type)</taxon>
        <taxon>Loliodinae</taxon>
        <taxon>Loliinae</taxon>
        <taxon>Lolium</taxon>
    </lineage>
</organism>
<reference evidence="2" key="1">
    <citation type="submission" date="2023-07" db="EMBL/GenBank/DDBJ databases">
        <title>A chromosome-level genome assembly of Lolium multiflorum.</title>
        <authorList>
            <person name="Chen Y."/>
            <person name="Copetti D."/>
            <person name="Kolliker R."/>
            <person name="Studer B."/>
        </authorList>
    </citation>
    <scope>NUCLEOTIDE SEQUENCE</scope>
    <source>
        <strain evidence="2">02402/16</strain>
        <tissue evidence="2">Leaf</tissue>
    </source>
</reference>
<dbReference type="InterPro" id="IPR001810">
    <property type="entry name" value="F-box_dom"/>
</dbReference>
<dbReference type="PANTHER" id="PTHR34591">
    <property type="entry name" value="OS03G0653100 PROTEIN-RELATED"/>
    <property type="match status" value="1"/>
</dbReference>
<feature type="domain" description="F-box" evidence="1">
    <location>
        <begin position="180"/>
        <end position="220"/>
    </location>
</feature>
<evidence type="ECO:0000313" key="3">
    <source>
        <dbReference type="Proteomes" id="UP001231189"/>
    </source>
</evidence>
<dbReference type="Pfam" id="PF00646">
    <property type="entry name" value="F-box"/>
    <property type="match status" value="1"/>
</dbReference>
<comment type="caution">
    <text evidence="2">The sequence shown here is derived from an EMBL/GenBank/DDBJ whole genome shotgun (WGS) entry which is preliminary data.</text>
</comment>
<dbReference type="InterPro" id="IPR036047">
    <property type="entry name" value="F-box-like_dom_sf"/>
</dbReference>
<gene>
    <name evidence="2" type="ORF">QYE76_000618</name>
</gene>
<dbReference type="AlphaFoldDB" id="A0AAD8RJI4"/>
<dbReference type="SUPFAM" id="SSF81383">
    <property type="entry name" value="F-box domain"/>
    <property type="match status" value="2"/>
</dbReference>
<keyword evidence="3" id="KW-1185">Reference proteome</keyword>
<sequence length="373" mass="42394">MEDQAARLPEDVLAAILHRVRPRWLAVSRCVCKTWRDTVDGRGLLRADLLPLSLAGLFVHFDEHEFPEFFARPSSSTGDASAVSGDLSFVAPSASSPHCGHIYDEDCLHWSLWGNVEGLHVQPNRLQVRSGYLSLLITKIKTLTHRGFQQKKAMAADELNQSPKALHCDGMDHQDRLARLPDDIIADILRRVPPCWLAASRCVCRAWRDAVDGHGVLRADLLPLSLAGLFLHFRQHRFPEYLARPSSTAGARAISGDLSFLPSARSHCGYIWQDDRFDWYRYNIDDHCNGLLLLAGGYVVNPATRRWYKLPTCPPQHVWKDVCYDYDEHLAYDPMLSPYYEVFSIPTLDYLDKVHPSMEECEWPPSVCKMLDN</sequence>
<protein>
    <recommendedName>
        <fullName evidence="1">F-box domain-containing protein</fullName>
    </recommendedName>
</protein>
<name>A0AAD8RJI4_LOLMU</name>
<dbReference type="Pfam" id="PF12937">
    <property type="entry name" value="F-box-like"/>
    <property type="match status" value="1"/>
</dbReference>